<reference evidence="2 3" key="1">
    <citation type="submission" date="2019-11" db="EMBL/GenBank/DDBJ databases">
        <title>Characterization of Elizabethkingia argenteiflava sp. nov., isolated from inner surface of Soybean Pods.</title>
        <authorList>
            <person name="Mo S."/>
        </authorList>
    </citation>
    <scope>NUCLEOTIDE SEQUENCE [LARGE SCALE GENOMIC DNA]</scope>
    <source>
        <strain evidence="2 3">YB22</strain>
    </source>
</reference>
<organism evidence="2 3">
    <name type="scientific">Elizabethkingia argenteiflava</name>
    <dbReference type="NCBI Taxonomy" id="2681556"/>
    <lineage>
        <taxon>Bacteria</taxon>
        <taxon>Pseudomonadati</taxon>
        <taxon>Bacteroidota</taxon>
        <taxon>Flavobacteriia</taxon>
        <taxon>Flavobacteriales</taxon>
        <taxon>Weeksellaceae</taxon>
        <taxon>Elizabethkingia</taxon>
    </lineage>
</organism>
<name>A0A845PTP1_9FLAO</name>
<evidence type="ECO:0000313" key="3">
    <source>
        <dbReference type="Proteomes" id="UP000553459"/>
    </source>
</evidence>
<feature type="region of interest" description="Disordered" evidence="1">
    <location>
        <begin position="36"/>
        <end position="82"/>
    </location>
</feature>
<proteinExistence type="predicted"/>
<evidence type="ECO:0000256" key="1">
    <source>
        <dbReference type="SAM" id="MobiDB-lite"/>
    </source>
</evidence>
<comment type="caution">
    <text evidence="2">The sequence shown here is derived from an EMBL/GenBank/DDBJ whole genome shotgun (WGS) entry which is preliminary data.</text>
</comment>
<keyword evidence="3" id="KW-1185">Reference proteome</keyword>
<feature type="compositionally biased region" description="Gly residues" evidence="1">
    <location>
        <begin position="38"/>
        <end position="53"/>
    </location>
</feature>
<dbReference type="AlphaFoldDB" id="A0A845PTP1"/>
<dbReference type="RefSeq" id="WP_166518640.1">
    <property type="nucleotide sequence ID" value="NZ_JAAABJ010000248.1"/>
</dbReference>
<feature type="compositionally biased region" description="Basic and acidic residues" evidence="1">
    <location>
        <begin position="64"/>
        <end position="82"/>
    </location>
</feature>
<protein>
    <submittedName>
        <fullName evidence="2">Uncharacterized protein</fullName>
    </submittedName>
</protein>
<dbReference type="Proteomes" id="UP000553459">
    <property type="component" value="Unassembled WGS sequence"/>
</dbReference>
<evidence type="ECO:0000313" key="2">
    <source>
        <dbReference type="EMBL" id="NAW50286.1"/>
    </source>
</evidence>
<accession>A0A845PTP1</accession>
<sequence length="82" mass="8677">MKEEKESKTKESCVFLKKNYDPPILNVIVVEMEEGIASGSGGSGPGPGGGPGTPGEISPGNPDSEIKHEWTTSDDRSTSLDW</sequence>
<dbReference type="EMBL" id="JAAABJ010000248">
    <property type="protein sequence ID" value="NAW50286.1"/>
    <property type="molecule type" value="Genomic_DNA"/>
</dbReference>
<gene>
    <name evidence="2" type="ORF">GNY06_02415</name>
</gene>